<protein>
    <submittedName>
        <fullName evidence="1">Uncharacterized protein</fullName>
    </submittedName>
</protein>
<evidence type="ECO:0000313" key="2">
    <source>
        <dbReference type="Proteomes" id="UP000299102"/>
    </source>
</evidence>
<dbReference type="AlphaFoldDB" id="A0A4C2A0F4"/>
<gene>
    <name evidence="1" type="ORF">EVAR_63881_1</name>
</gene>
<dbReference type="Proteomes" id="UP000299102">
    <property type="component" value="Unassembled WGS sequence"/>
</dbReference>
<proteinExistence type="predicted"/>
<name>A0A4C2A0F4_EUMVA</name>
<dbReference type="EMBL" id="BGZK01002381">
    <property type="protein sequence ID" value="GBP93468.1"/>
    <property type="molecule type" value="Genomic_DNA"/>
</dbReference>
<sequence>MRVGSHAAVAYLEHVLRYRNLSHLMGVHSNYQRYRERRLRRPISTDSPRRSGSLHLLPLSGAVRPALIRVTDKLVGNCAAPGASDFCYTSPYPIPFWLGGAVSTVSNYRWNRAVTMPRSDGLISFPRHITRGGTITVAFVDYRYRSRSGSDLDVILDSDPYATLVIDPDFASGHDSDMFAEM</sequence>
<reference evidence="1 2" key="1">
    <citation type="journal article" date="2019" name="Commun. Biol.">
        <title>The bagworm genome reveals a unique fibroin gene that provides high tensile strength.</title>
        <authorList>
            <person name="Kono N."/>
            <person name="Nakamura H."/>
            <person name="Ohtoshi R."/>
            <person name="Tomita M."/>
            <person name="Numata K."/>
            <person name="Arakawa K."/>
        </authorList>
    </citation>
    <scope>NUCLEOTIDE SEQUENCE [LARGE SCALE GENOMIC DNA]</scope>
</reference>
<keyword evidence="2" id="KW-1185">Reference proteome</keyword>
<accession>A0A4C2A0F4</accession>
<organism evidence="1 2">
    <name type="scientific">Eumeta variegata</name>
    <name type="common">Bagworm moth</name>
    <name type="synonym">Eumeta japonica</name>
    <dbReference type="NCBI Taxonomy" id="151549"/>
    <lineage>
        <taxon>Eukaryota</taxon>
        <taxon>Metazoa</taxon>
        <taxon>Ecdysozoa</taxon>
        <taxon>Arthropoda</taxon>
        <taxon>Hexapoda</taxon>
        <taxon>Insecta</taxon>
        <taxon>Pterygota</taxon>
        <taxon>Neoptera</taxon>
        <taxon>Endopterygota</taxon>
        <taxon>Lepidoptera</taxon>
        <taxon>Glossata</taxon>
        <taxon>Ditrysia</taxon>
        <taxon>Tineoidea</taxon>
        <taxon>Psychidae</taxon>
        <taxon>Oiketicinae</taxon>
        <taxon>Eumeta</taxon>
    </lineage>
</organism>
<evidence type="ECO:0000313" key="1">
    <source>
        <dbReference type="EMBL" id="GBP93468.1"/>
    </source>
</evidence>
<comment type="caution">
    <text evidence="1">The sequence shown here is derived from an EMBL/GenBank/DDBJ whole genome shotgun (WGS) entry which is preliminary data.</text>
</comment>